<dbReference type="InterPro" id="IPR038380">
    <property type="entry name" value="Ribosomal_bS21_sf"/>
</dbReference>
<organism evidence="7 8">
    <name type="scientific">Joostella atrarenae</name>
    <dbReference type="NCBI Taxonomy" id="679257"/>
    <lineage>
        <taxon>Bacteria</taxon>
        <taxon>Pseudomonadati</taxon>
        <taxon>Bacteroidota</taxon>
        <taxon>Flavobacteriia</taxon>
        <taxon>Flavobacteriales</taxon>
        <taxon>Flavobacteriaceae</taxon>
        <taxon>Joostella</taxon>
    </lineage>
</organism>
<evidence type="ECO:0000313" key="8">
    <source>
        <dbReference type="Proteomes" id="UP000829517"/>
    </source>
</evidence>
<reference evidence="7 8" key="1">
    <citation type="submission" date="2021-01" db="EMBL/GenBank/DDBJ databases">
        <title>Genome sequencing of Joostella atrarenae M1-2 (= KCTC 23194).</title>
        <authorList>
            <person name="Zakaria M.R."/>
            <person name="Lam M.Q."/>
            <person name="Chong C.S."/>
        </authorList>
    </citation>
    <scope>NUCLEOTIDE SEQUENCE [LARGE SCALE GENOMIC DNA]</scope>
    <source>
        <strain evidence="7 8">M1-2</strain>
    </source>
</reference>
<dbReference type="RefSeq" id="WP_236957466.1">
    <property type="nucleotide sequence ID" value="NZ_JAETXX010000001.1"/>
</dbReference>
<evidence type="ECO:0000313" key="7">
    <source>
        <dbReference type="EMBL" id="MCF8713496.1"/>
    </source>
</evidence>
<dbReference type="Pfam" id="PF01165">
    <property type="entry name" value="Ribosomal_S21"/>
    <property type="match status" value="1"/>
</dbReference>
<dbReference type="Proteomes" id="UP000829517">
    <property type="component" value="Unassembled WGS sequence"/>
</dbReference>
<proteinExistence type="inferred from homology"/>
<dbReference type="HAMAP" id="MF_00358">
    <property type="entry name" value="Ribosomal_bS21"/>
    <property type="match status" value="1"/>
</dbReference>
<sequence>MLKITVKEGENIERALKRLKRKFRNTKVLRELRDRKEYTKPSEQKRKTIQKAAYKEQYLRSLEE</sequence>
<keyword evidence="8" id="KW-1185">Reference proteome</keyword>
<keyword evidence="2 5" id="KW-0689">Ribosomal protein</keyword>
<evidence type="ECO:0000256" key="6">
    <source>
        <dbReference type="RuleBase" id="RU000667"/>
    </source>
</evidence>
<name>A0ABS9IZ87_9FLAO</name>
<dbReference type="EMBL" id="JAETXX010000001">
    <property type="protein sequence ID" value="MCF8713496.1"/>
    <property type="molecule type" value="Genomic_DNA"/>
</dbReference>
<dbReference type="PRINTS" id="PR00976">
    <property type="entry name" value="RIBOSOMALS21"/>
</dbReference>
<evidence type="ECO:0000256" key="1">
    <source>
        <dbReference type="ARBA" id="ARBA00006640"/>
    </source>
</evidence>
<protein>
    <recommendedName>
        <fullName evidence="4 5">Small ribosomal subunit protein bS21</fullName>
    </recommendedName>
</protein>
<comment type="similarity">
    <text evidence="1 5 6">Belongs to the bacterial ribosomal protein bS21 family.</text>
</comment>
<evidence type="ECO:0000256" key="5">
    <source>
        <dbReference type="HAMAP-Rule" id="MF_00358"/>
    </source>
</evidence>
<dbReference type="GO" id="GO:0005840">
    <property type="term" value="C:ribosome"/>
    <property type="evidence" value="ECO:0007669"/>
    <property type="project" value="UniProtKB-KW"/>
</dbReference>
<evidence type="ECO:0000256" key="2">
    <source>
        <dbReference type="ARBA" id="ARBA00022980"/>
    </source>
</evidence>
<accession>A0ABS9IZ87</accession>
<evidence type="ECO:0000256" key="4">
    <source>
        <dbReference type="ARBA" id="ARBA00035135"/>
    </source>
</evidence>
<gene>
    <name evidence="5" type="primary">rpsU</name>
    <name evidence="7" type="ORF">JM658_01540</name>
</gene>
<dbReference type="Gene3D" id="1.20.5.1150">
    <property type="entry name" value="Ribosomal protein S8"/>
    <property type="match status" value="1"/>
</dbReference>
<keyword evidence="3 5" id="KW-0687">Ribonucleoprotein</keyword>
<evidence type="ECO:0000256" key="3">
    <source>
        <dbReference type="ARBA" id="ARBA00023274"/>
    </source>
</evidence>
<comment type="caution">
    <text evidence="7">The sequence shown here is derived from an EMBL/GenBank/DDBJ whole genome shotgun (WGS) entry which is preliminary data.</text>
</comment>
<dbReference type="InterPro" id="IPR001911">
    <property type="entry name" value="Ribosomal_bS21"/>
</dbReference>
<dbReference type="NCBIfam" id="TIGR00030">
    <property type="entry name" value="S21p"/>
    <property type="match status" value="1"/>
</dbReference>